<sequence>MSVIPLRVLLPTAIPSRQWRFYTTSNALDLRVRLMNEVKTAMKDKDTVTSTTLRSVLSEVYAADKASNDKVPSSTIANILRKAVIRRDDAAAKFSQASRPELAEKELQEKEILSKFLPPLLSEAEIDQVLGQVIGALPAELNPQKSLGRIFKEFYSKIDKSSVDTALVKQRADALLAKSS</sequence>
<evidence type="ECO:0000256" key="1">
    <source>
        <dbReference type="RuleBase" id="RU365099"/>
    </source>
</evidence>
<comment type="similarity">
    <text evidence="1">Belongs to the AIM41 family.</text>
</comment>
<name>A0A369JSR7_HYPMA</name>
<dbReference type="GO" id="GO:0016884">
    <property type="term" value="F:carbon-nitrogen ligase activity, with glutamine as amido-N-donor"/>
    <property type="evidence" value="ECO:0007669"/>
    <property type="project" value="UniProtKB-UniRule"/>
</dbReference>
<dbReference type="SUPFAM" id="SSF89095">
    <property type="entry name" value="GatB/YqeY motif"/>
    <property type="match status" value="1"/>
</dbReference>
<gene>
    <name evidence="1 2" type="primary">AIM41</name>
    <name evidence="2" type="ORF">Hypma_008070</name>
</gene>
<dbReference type="PANTHER" id="PTHR28055">
    <property type="entry name" value="ALTERED INHERITANCE OF MITOCHONDRIA PROTEIN 41, MITOCHONDRIAL"/>
    <property type="match status" value="1"/>
</dbReference>
<evidence type="ECO:0000313" key="2">
    <source>
        <dbReference type="EMBL" id="RDB25351.1"/>
    </source>
</evidence>
<accession>A0A369JSR7</accession>
<dbReference type="OrthoDB" id="538640at2759"/>
<evidence type="ECO:0000313" key="3">
    <source>
        <dbReference type="Proteomes" id="UP000076154"/>
    </source>
</evidence>
<dbReference type="GO" id="GO:0005739">
    <property type="term" value="C:mitochondrion"/>
    <property type="evidence" value="ECO:0007669"/>
    <property type="project" value="UniProtKB-SubCell"/>
</dbReference>
<proteinExistence type="inferred from homology"/>
<dbReference type="InterPro" id="IPR019004">
    <property type="entry name" value="YqeY/Aim41"/>
</dbReference>
<keyword evidence="3" id="KW-1185">Reference proteome</keyword>
<dbReference type="InterPro" id="IPR003789">
    <property type="entry name" value="Asn/Gln_tRNA_amidoTrase-B-like"/>
</dbReference>
<dbReference type="EMBL" id="LUEZ02000041">
    <property type="protein sequence ID" value="RDB25351.1"/>
    <property type="molecule type" value="Genomic_DNA"/>
</dbReference>
<keyword evidence="1" id="KW-0496">Mitochondrion</keyword>
<dbReference type="InterPro" id="IPR042184">
    <property type="entry name" value="YqeY/Aim41_N"/>
</dbReference>
<comment type="subcellular location">
    <subcellularLocation>
        <location evidence="1">Mitochondrion</location>
    </subcellularLocation>
</comment>
<dbReference type="PANTHER" id="PTHR28055:SF1">
    <property type="entry name" value="ALTERED INHERITANCE OF MITOCHONDRIA PROTEIN 41, MITOCHONDRIAL"/>
    <property type="match status" value="1"/>
</dbReference>
<comment type="caution">
    <text evidence="2">The sequence shown here is derived from an EMBL/GenBank/DDBJ whole genome shotgun (WGS) entry which is preliminary data.</text>
</comment>
<dbReference type="Proteomes" id="UP000076154">
    <property type="component" value="Unassembled WGS sequence"/>
</dbReference>
<dbReference type="Gene3D" id="1.10.1510.10">
    <property type="entry name" value="Uncharacterised protein YqeY/AIM41 PF09424, N-terminal domain"/>
    <property type="match status" value="1"/>
</dbReference>
<dbReference type="Pfam" id="PF09424">
    <property type="entry name" value="YqeY"/>
    <property type="match status" value="1"/>
</dbReference>
<dbReference type="STRING" id="39966.A0A369JSR7"/>
<protein>
    <recommendedName>
        <fullName evidence="1">Altered inheritance of mitochondria protein 41</fullName>
    </recommendedName>
</protein>
<dbReference type="AlphaFoldDB" id="A0A369JSR7"/>
<organism evidence="2 3">
    <name type="scientific">Hypsizygus marmoreus</name>
    <name type="common">White beech mushroom</name>
    <name type="synonym">Agaricus marmoreus</name>
    <dbReference type="NCBI Taxonomy" id="39966"/>
    <lineage>
        <taxon>Eukaryota</taxon>
        <taxon>Fungi</taxon>
        <taxon>Dikarya</taxon>
        <taxon>Basidiomycota</taxon>
        <taxon>Agaricomycotina</taxon>
        <taxon>Agaricomycetes</taxon>
        <taxon>Agaricomycetidae</taxon>
        <taxon>Agaricales</taxon>
        <taxon>Tricholomatineae</taxon>
        <taxon>Lyophyllaceae</taxon>
        <taxon>Hypsizygus</taxon>
    </lineage>
</organism>
<dbReference type="InParanoid" id="A0A369JSR7"/>
<reference evidence="2" key="1">
    <citation type="submission" date="2018-04" db="EMBL/GenBank/DDBJ databases">
        <title>Whole genome sequencing of Hypsizygus marmoreus.</title>
        <authorList>
            <person name="Choi I.-G."/>
            <person name="Min B."/>
            <person name="Kim J.-G."/>
            <person name="Kim S."/>
            <person name="Oh Y.-L."/>
            <person name="Kong W.-S."/>
            <person name="Park H."/>
            <person name="Jeong J."/>
            <person name="Song E.-S."/>
        </authorList>
    </citation>
    <scope>NUCLEOTIDE SEQUENCE [LARGE SCALE GENOMIC DNA]</scope>
    <source>
        <strain evidence="2">51987-8</strain>
    </source>
</reference>